<dbReference type="PANTHER" id="PTHR43280:SF2">
    <property type="entry name" value="HTH-TYPE TRANSCRIPTIONAL REGULATOR EXSA"/>
    <property type="match status" value="1"/>
</dbReference>
<dbReference type="PANTHER" id="PTHR43280">
    <property type="entry name" value="ARAC-FAMILY TRANSCRIPTIONAL REGULATOR"/>
    <property type="match status" value="1"/>
</dbReference>
<dbReference type="SMART" id="SM00342">
    <property type="entry name" value="HTH_ARAC"/>
    <property type="match status" value="1"/>
</dbReference>
<dbReference type="Proteomes" id="UP000033121">
    <property type="component" value="Unassembled WGS sequence"/>
</dbReference>
<dbReference type="STRING" id="1220578.FPE01S_03_01240"/>
<evidence type="ECO:0000256" key="2">
    <source>
        <dbReference type="ARBA" id="ARBA00023125"/>
    </source>
</evidence>
<gene>
    <name evidence="5" type="ORF">FPE01S_03_01240</name>
</gene>
<name>A0A0E9N2L3_9BACT</name>
<dbReference type="SUPFAM" id="SSF51182">
    <property type="entry name" value="RmlC-like cupins"/>
    <property type="match status" value="1"/>
</dbReference>
<dbReference type="AlphaFoldDB" id="A0A0E9N2L3"/>
<evidence type="ECO:0000256" key="1">
    <source>
        <dbReference type="ARBA" id="ARBA00023015"/>
    </source>
</evidence>
<reference evidence="5 6" key="1">
    <citation type="submission" date="2015-04" db="EMBL/GenBank/DDBJ databases">
        <title>Whole genome shotgun sequence of Flavihumibacter petaseus NBRC 106054.</title>
        <authorList>
            <person name="Miyazawa S."/>
            <person name="Hosoyama A."/>
            <person name="Hashimoto M."/>
            <person name="Noguchi M."/>
            <person name="Tsuchikane K."/>
            <person name="Ohji S."/>
            <person name="Yamazoe A."/>
            <person name="Ichikawa N."/>
            <person name="Kimura A."/>
            <person name="Fujita N."/>
        </authorList>
    </citation>
    <scope>NUCLEOTIDE SEQUENCE [LARGE SCALE GENOMIC DNA]</scope>
    <source>
        <strain evidence="5 6">NBRC 106054</strain>
    </source>
</reference>
<proteinExistence type="predicted"/>
<accession>A0A0E9N2L3</accession>
<evidence type="ECO:0000313" key="6">
    <source>
        <dbReference type="Proteomes" id="UP000033121"/>
    </source>
</evidence>
<dbReference type="GO" id="GO:0003700">
    <property type="term" value="F:DNA-binding transcription factor activity"/>
    <property type="evidence" value="ECO:0007669"/>
    <property type="project" value="InterPro"/>
</dbReference>
<dbReference type="InterPro" id="IPR018060">
    <property type="entry name" value="HTH_AraC"/>
</dbReference>
<keyword evidence="6" id="KW-1185">Reference proteome</keyword>
<dbReference type="InterPro" id="IPR011051">
    <property type="entry name" value="RmlC_Cupin_sf"/>
</dbReference>
<comment type="caution">
    <text evidence="5">The sequence shown here is derived from an EMBL/GenBank/DDBJ whole genome shotgun (WGS) entry which is preliminary data.</text>
</comment>
<dbReference type="InterPro" id="IPR054015">
    <property type="entry name" value="ExsA-like_N"/>
</dbReference>
<organism evidence="5 6">
    <name type="scientific">Flavihumibacter petaseus NBRC 106054</name>
    <dbReference type="NCBI Taxonomy" id="1220578"/>
    <lineage>
        <taxon>Bacteria</taxon>
        <taxon>Pseudomonadati</taxon>
        <taxon>Bacteroidota</taxon>
        <taxon>Chitinophagia</taxon>
        <taxon>Chitinophagales</taxon>
        <taxon>Chitinophagaceae</taxon>
        <taxon>Flavihumibacter</taxon>
    </lineage>
</organism>
<dbReference type="Pfam" id="PF12833">
    <property type="entry name" value="HTH_18"/>
    <property type="match status" value="1"/>
</dbReference>
<evidence type="ECO:0000259" key="4">
    <source>
        <dbReference type="PROSITE" id="PS01124"/>
    </source>
</evidence>
<dbReference type="PRINTS" id="PR00032">
    <property type="entry name" value="HTHARAC"/>
</dbReference>
<keyword evidence="3" id="KW-0804">Transcription</keyword>
<evidence type="ECO:0000313" key="5">
    <source>
        <dbReference type="EMBL" id="GAO44084.1"/>
    </source>
</evidence>
<dbReference type="RefSeq" id="WP_169749182.1">
    <property type="nucleotide sequence ID" value="NZ_BBWV01000003.1"/>
</dbReference>
<keyword evidence="1" id="KW-0805">Transcription regulation</keyword>
<sequence length="286" mass="32190">MLTSTQHRKLKDAIAATFQPTPALPVQWVSHADCREDLVLVTGNVLIYVVEGSFMFRFGDQQFEARKGQLAGIRKNVLLQYQASAADTGAACVVMTVRKETLMEFTKLASITTSNGVNSGVIEICKPALTALNCMRSLMPYFIDHEVLTAGLVRIKLLELLFCLSQSHQALFSQLLDIREHYRPDITAIVEENIMAAVSLTQLARLAGRSVSSFRRDFLAIYNMPPSRWIRQRRLEKAKELLYSTNMTVTHICYTMGFENLAHFSRAFKSYFGNSPSDLRLKTLVA</sequence>
<dbReference type="Gene3D" id="1.10.10.60">
    <property type="entry name" value="Homeodomain-like"/>
    <property type="match status" value="2"/>
</dbReference>
<dbReference type="SUPFAM" id="SSF46689">
    <property type="entry name" value="Homeodomain-like"/>
    <property type="match status" value="2"/>
</dbReference>
<dbReference type="InterPro" id="IPR009057">
    <property type="entry name" value="Homeodomain-like_sf"/>
</dbReference>
<dbReference type="Pfam" id="PF22200">
    <property type="entry name" value="ExsA_N"/>
    <property type="match status" value="1"/>
</dbReference>
<feature type="domain" description="HTH araC/xylS-type" evidence="4">
    <location>
        <begin position="184"/>
        <end position="282"/>
    </location>
</feature>
<keyword evidence="2" id="KW-0238">DNA-binding</keyword>
<dbReference type="InterPro" id="IPR020449">
    <property type="entry name" value="Tscrpt_reg_AraC-type_HTH"/>
</dbReference>
<protein>
    <submittedName>
        <fullName evidence="5">Putative AraC family transcriptional regulator</fullName>
    </submittedName>
</protein>
<dbReference type="GO" id="GO:0043565">
    <property type="term" value="F:sequence-specific DNA binding"/>
    <property type="evidence" value="ECO:0007669"/>
    <property type="project" value="InterPro"/>
</dbReference>
<dbReference type="PROSITE" id="PS01124">
    <property type="entry name" value="HTH_ARAC_FAMILY_2"/>
    <property type="match status" value="1"/>
</dbReference>
<dbReference type="EMBL" id="BBWV01000003">
    <property type="protein sequence ID" value="GAO44084.1"/>
    <property type="molecule type" value="Genomic_DNA"/>
</dbReference>
<evidence type="ECO:0000256" key="3">
    <source>
        <dbReference type="ARBA" id="ARBA00023163"/>
    </source>
</evidence>